<evidence type="ECO:0000313" key="4">
    <source>
        <dbReference type="EMBL" id="CAL6064720.1"/>
    </source>
</evidence>
<dbReference type="Proteomes" id="UP001642409">
    <property type="component" value="Unassembled WGS sequence"/>
</dbReference>
<evidence type="ECO:0000313" key="5">
    <source>
        <dbReference type="EMBL" id="CAL6071773.1"/>
    </source>
</evidence>
<dbReference type="EMBL" id="CATOUU010000941">
    <property type="protein sequence ID" value="CAI9961491.1"/>
    <property type="molecule type" value="Genomic_DNA"/>
</dbReference>
<evidence type="ECO:0000313" key="3">
    <source>
        <dbReference type="EMBL" id="CAI9975955.1"/>
    </source>
</evidence>
<sequence length="194" mass="23198">MTETEKKPKENKFKKLIHDILNRKFIFEGKAIHPSDTVNVMRCLDITLIDYLNNDLGFKLHRTNGYKLFLMILQIFFTFMCIGVPSLLKVEWNKKSYLVAFAIFQWYAIMWFRYMKYERCERHLLQNKFGIKIISSLDRKRLIYQPEITIKGDTVKLSMQLNDDFIFDKAGNFSKDKFIAKCQQVKQLVEKKTE</sequence>
<evidence type="ECO:0000313" key="2">
    <source>
        <dbReference type="EMBL" id="CAI9961491.1"/>
    </source>
</evidence>
<organism evidence="2">
    <name type="scientific">Hexamita inflata</name>
    <dbReference type="NCBI Taxonomy" id="28002"/>
    <lineage>
        <taxon>Eukaryota</taxon>
        <taxon>Metamonada</taxon>
        <taxon>Diplomonadida</taxon>
        <taxon>Hexamitidae</taxon>
        <taxon>Hexamitinae</taxon>
        <taxon>Hexamita</taxon>
    </lineage>
</organism>
<reference evidence="4 6" key="2">
    <citation type="submission" date="2024-07" db="EMBL/GenBank/DDBJ databases">
        <authorList>
            <person name="Akdeniz Z."/>
        </authorList>
    </citation>
    <scope>NUCLEOTIDE SEQUENCE [LARGE SCALE GENOMIC DNA]</scope>
</reference>
<feature type="transmembrane region" description="Helical" evidence="1">
    <location>
        <begin position="96"/>
        <end position="114"/>
    </location>
</feature>
<gene>
    <name evidence="2" type="ORF">HINF_LOCUS49136</name>
    <name evidence="4" type="ORF">HINF_LOCUS51492</name>
    <name evidence="5" type="ORF">HINF_LOCUS55304</name>
    <name evidence="3" type="ORF">HINF_LOCUS63600</name>
</gene>
<name>A0AA86QU26_9EUKA</name>
<proteinExistence type="predicted"/>
<dbReference type="EMBL" id="CAXDID020000292">
    <property type="protein sequence ID" value="CAL6071773.1"/>
    <property type="molecule type" value="Genomic_DNA"/>
</dbReference>
<dbReference type="AlphaFoldDB" id="A0AA86QU26"/>
<keyword evidence="1" id="KW-0472">Membrane</keyword>
<comment type="caution">
    <text evidence="2">The sequence shown here is derived from an EMBL/GenBank/DDBJ whole genome shotgun (WGS) entry which is preliminary data.</text>
</comment>
<evidence type="ECO:0000256" key="1">
    <source>
        <dbReference type="SAM" id="Phobius"/>
    </source>
</evidence>
<dbReference type="EMBL" id="CAXDID020000252">
    <property type="protein sequence ID" value="CAL6064720.1"/>
    <property type="molecule type" value="Genomic_DNA"/>
</dbReference>
<keyword evidence="1" id="KW-0812">Transmembrane</keyword>
<reference evidence="2" key="1">
    <citation type="submission" date="2023-06" db="EMBL/GenBank/DDBJ databases">
        <authorList>
            <person name="Kurt Z."/>
        </authorList>
    </citation>
    <scope>NUCLEOTIDE SEQUENCE</scope>
</reference>
<evidence type="ECO:0000313" key="6">
    <source>
        <dbReference type="Proteomes" id="UP001642409"/>
    </source>
</evidence>
<keyword evidence="1" id="KW-1133">Transmembrane helix</keyword>
<dbReference type="EMBL" id="CATOUU010001171">
    <property type="protein sequence ID" value="CAI9975955.1"/>
    <property type="molecule type" value="Genomic_DNA"/>
</dbReference>
<feature type="transmembrane region" description="Helical" evidence="1">
    <location>
        <begin position="68"/>
        <end position="90"/>
    </location>
</feature>
<keyword evidence="6" id="KW-1185">Reference proteome</keyword>
<accession>A0AA86QU26</accession>
<protein>
    <submittedName>
        <fullName evidence="2">Uncharacterized protein</fullName>
    </submittedName>
</protein>